<dbReference type="Gene3D" id="1.10.472.80">
    <property type="entry name" value="Ypt/Rab-GAP domain of gyp1p, domain 3"/>
    <property type="match status" value="1"/>
</dbReference>
<evidence type="ECO:0000313" key="3">
    <source>
        <dbReference type="EMBL" id="CAD5113827.1"/>
    </source>
</evidence>
<dbReference type="PANTHER" id="PTHR47219:SF9">
    <property type="entry name" value="GTPASE ACTIVATING PROTEIN AND CENTROSOME-ASSOCIATED, ISOFORM B"/>
    <property type="match status" value="1"/>
</dbReference>
<dbReference type="InterPro" id="IPR000195">
    <property type="entry name" value="Rab-GAP-TBC_dom"/>
</dbReference>
<keyword evidence="1" id="KW-0175">Coiled coil</keyword>
<dbReference type="PANTHER" id="PTHR47219">
    <property type="entry name" value="RAB GTPASE-ACTIVATING PROTEIN 1-LIKE"/>
    <property type="match status" value="1"/>
</dbReference>
<keyword evidence="4" id="KW-1185">Reference proteome</keyword>
<gene>
    <name evidence="3" type="ORF">DGYR_LOCUS2759</name>
</gene>
<dbReference type="FunFam" id="1.10.472.80:FF:000007">
    <property type="entry name" value="Rab GTPase-activating protein 1 isoform X1"/>
    <property type="match status" value="1"/>
</dbReference>
<dbReference type="EMBL" id="CAJFCJ010000004">
    <property type="protein sequence ID" value="CAD5113827.1"/>
    <property type="molecule type" value="Genomic_DNA"/>
</dbReference>
<dbReference type="GO" id="GO:0031267">
    <property type="term" value="F:small GTPase binding"/>
    <property type="evidence" value="ECO:0007669"/>
    <property type="project" value="TreeGrafter"/>
</dbReference>
<dbReference type="PROSITE" id="PS50086">
    <property type="entry name" value="TBC_RABGAP"/>
    <property type="match status" value="1"/>
</dbReference>
<dbReference type="AlphaFoldDB" id="A0A7I8VCF7"/>
<evidence type="ECO:0000256" key="1">
    <source>
        <dbReference type="SAM" id="Coils"/>
    </source>
</evidence>
<accession>A0A7I8VCF7</accession>
<proteinExistence type="predicted"/>
<dbReference type="Proteomes" id="UP000549394">
    <property type="component" value="Unassembled WGS sequence"/>
</dbReference>
<comment type="caution">
    <text evidence="3">The sequence shown here is derived from an EMBL/GenBank/DDBJ whole genome shotgun (WGS) entry which is preliminary data.</text>
</comment>
<dbReference type="Pfam" id="PF23436">
    <property type="entry name" value="RabGap-TBC_2"/>
    <property type="match status" value="1"/>
</dbReference>
<name>A0A7I8VCF7_9ANNE</name>
<protein>
    <submittedName>
        <fullName evidence="3">DgyrCDS2990</fullName>
    </submittedName>
</protein>
<organism evidence="3 4">
    <name type="scientific">Dimorphilus gyrociliatus</name>
    <dbReference type="NCBI Taxonomy" id="2664684"/>
    <lineage>
        <taxon>Eukaryota</taxon>
        <taxon>Metazoa</taxon>
        <taxon>Spiralia</taxon>
        <taxon>Lophotrochozoa</taxon>
        <taxon>Annelida</taxon>
        <taxon>Polychaeta</taxon>
        <taxon>Polychaeta incertae sedis</taxon>
        <taxon>Dinophilidae</taxon>
        <taxon>Dimorphilus</taxon>
    </lineage>
</organism>
<dbReference type="InterPro" id="IPR050302">
    <property type="entry name" value="Rab_GAP_TBC_domain"/>
</dbReference>
<feature type="domain" description="Rab-GAP TBC" evidence="2">
    <location>
        <begin position="1"/>
        <end position="91"/>
    </location>
</feature>
<feature type="coiled-coil region" evidence="1">
    <location>
        <begin position="174"/>
        <end position="300"/>
    </location>
</feature>
<dbReference type="OrthoDB" id="295078at2759"/>
<sequence length="388" mass="45527">MPEEQAFCVLVQMMRNYGLRDIYKAGFEALHTKFYQLERLVQDKLSDLYKHLKDLGIETHMYASQWFLTLFSAKFPLHMVFYVIDLILCDGLNMVFNIALALLKHSRKDLLALDFEGVLKYFRVNLPKNFRVEKNAESLMHLAVSSKVSSRKLRKYEEEYRRMKEFERQTENPIDRLEREVHQLNTEIFRLENENDLLAQELVTNKISLRRDLDDAEGHCEDLMTQVETTTKNLFEAREEKERLASELKQLKEMFRKEAEKSSLEQKRNAVIITEYKQIISNMSKKQNSYEEDINKLQSQISRCESCSKVEASEENDEKPTTGTRELELELAQTKLALVESECRTQDLTHQLNNALAELEATSKNSWLQKTLTSIKDVTGQRKEEKTS</sequence>
<evidence type="ECO:0000259" key="2">
    <source>
        <dbReference type="PROSITE" id="PS50086"/>
    </source>
</evidence>
<dbReference type="SUPFAM" id="SSF47923">
    <property type="entry name" value="Ypt/Rab-GAP domain of gyp1p"/>
    <property type="match status" value="1"/>
</dbReference>
<reference evidence="3 4" key="1">
    <citation type="submission" date="2020-08" db="EMBL/GenBank/DDBJ databases">
        <authorList>
            <person name="Hejnol A."/>
        </authorList>
    </citation>
    <scope>NUCLEOTIDE SEQUENCE [LARGE SCALE GENOMIC DNA]</scope>
</reference>
<dbReference type="InterPro" id="IPR035969">
    <property type="entry name" value="Rab-GAP_TBC_sf"/>
</dbReference>
<evidence type="ECO:0000313" key="4">
    <source>
        <dbReference type="Proteomes" id="UP000549394"/>
    </source>
</evidence>
<dbReference type="GO" id="GO:0005096">
    <property type="term" value="F:GTPase activator activity"/>
    <property type="evidence" value="ECO:0007669"/>
    <property type="project" value="TreeGrafter"/>
</dbReference>